<protein>
    <recommendedName>
        <fullName evidence="4">Core-binding (CB) domain-containing protein</fullName>
    </recommendedName>
</protein>
<gene>
    <name evidence="2" type="ORF">SAMN05421853_1283</name>
</gene>
<feature type="region of interest" description="Disordered" evidence="1">
    <location>
        <begin position="19"/>
        <end position="69"/>
    </location>
</feature>
<organism evidence="2 3">
    <name type="scientific">Roseivivax halotolerans</name>
    <dbReference type="NCBI Taxonomy" id="93684"/>
    <lineage>
        <taxon>Bacteria</taxon>
        <taxon>Pseudomonadati</taxon>
        <taxon>Pseudomonadota</taxon>
        <taxon>Alphaproteobacteria</taxon>
        <taxon>Rhodobacterales</taxon>
        <taxon>Roseobacteraceae</taxon>
        <taxon>Roseivivax</taxon>
    </lineage>
</organism>
<sequence length="209" mass="23442">MTTIDDSTKNVLATITAQQAARRQSAPAWEQISDPAATPLPTQGVASTASETNKKAKAEKSKKADDFKERNITRIQTTGGRAKYRVQIRRKVNGKSRSLCETFRHLANAKKWRDKKLAEIELHGFPMQIATDTTIADVIADRLKRGKKLGKSAQQNIEYIRDHEFGETKVSLLTQQQLYDFAEKLLDGDRTPQTVAGYMTHLAATLKWV</sequence>
<evidence type="ECO:0000256" key="1">
    <source>
        <dbReference type="SAM" id="MobiDB-lite"/>
    </source>
</evidence>
<dbReference type="RefSeq" id="WP_093016081.1">
    <property type="nucleotide sequence ID" value="NZ_FOXV01000028.1"/>
</dbReference>
<dbReference type="AlphaFoldDB" id="A0A1I6ANR0"/>
<dbReference type="STRING" id="93684.SAMN05421853_1283"/>
<dbReference type="EMBL" id="FOXV01000028">
    <property type="protein sequence ID" value="SFQ70252.1"/>
    <property type="molecule type" value="Genomic_DNA"/>
</dbReference>
<proteinExistence type="predicted"/>
<evidence type="ECO:0000313" key="2">
    <source>
        <dbReference type="EMBL" id="SFQ70252.1"/>
    </source>
</evidence>
<evidence type="ECO:0008006" key="4">
    <source>
        <dbReference type="Google" id="ProtNLM"/>
    </source>
</evidence>
<accession>A0A1I6ANR0</accession>
<reference evidence="3" key="1">
    <citation type="submission" date="2016-10" db="EMBL/GenBank/DDBJ databases">
        <authorList>
            <person name="Varghese N."/>
            <person name="Submissions S."/>
        </authorList>
    </citation>
    <scope>NUCLEOTIDE SEQUENCE [LARGE SCALE GENOMIC DNA]</scope>
    <source>
        <strain evidence="3">JCM 10271</strain>
    </source>
</reference>
<dbReference type="Proteomes" id="UP000243106">
    <property type="component" value="Unassembled WGS sequence"/>
</dbReference>
<evidence type="ECO:0000313" key="3">
    <source>
        <dbReference type="Proteomes" id="UP000243106"/>
    </source>
</evidence>
<name>A0A1I6ANR0_9RHOB</name>
<keyword evidence="3" id="KW-1185">Reference proteome</keyword>
<feature type="compositionally biased region" description="Low complexity" evidence="1">
    <location>
        <begin position="19"/>
        <end position="28"/>
    </location>
</feature>
<feature type="compositionally biased region" description="Basic and acidic residues" evidence="1">
    <location>
        <begin position="52"/>
        <end position="69"/>
    </location>
</feature>